<evidence type="ECO:0000313" key="3">
    <source>
        <dbReference type="Proteomes" id="UP000053512"/>
    </source>
</evidence>
<accession>A0A0W8I3D3</accession>
<evidence type="ECO:0000259" key="1">
    <source>
        <dbReference type="PROSITE" id="PS51819"/>
    </source>
</evidence>
<reference evidence="3" key="1">
    <citation type="submission" date="2015-12" db="EMBL/GenBank/DDBJ databases">
        <authorList>
            <person name="Nair G.R."/>
            <person name="Kaur G."/>
            <person name="Mayilraj S."/>
        </authorList>
    </citation>
    <scope>NUCLEOTIDE SEQUENCE [LARGE SCALE GENOMIC DNA]</scope>
    <source>
        <strain evidence="3">CD08_4</strain>
    </source>
</reference>
<comment type="caution">
    <text evidence="2">The sequence shown here is derived from an EMBL/GenBank/DDBJ whole genome shotgun (WGS) entry which is preliminary data.</text>
</comment>
<feature type="domain" description="VOC" evidence="1">
    <location>
        <begin position="3"/>
        <end position="126"/>
    </location>
</feature>
<dbReference type="OrthoDB" id="4265398at2"/>
<dbReference type="PANTHER" id="PTHR36503:SF2">
    <property type="entry name" value="BLR2408 PROTEIN"/>
    <property type="match status" value="1"/>
</dbReference>
<dbReference type="InterPro" id="IPR004360">
    <property type="entry name" value="Glyas_Fos-R_dOase_dom"/>
</dbReference>
<dbReference type="Gene3D" id="3.10.180.10">
    <property type="entry name" value="2,3-Dihydroxybiphenyl 1,2-Dioxygenase, domain 1"/>
    <property type="match status" value="1"/>
</dbReference>
<dbReference type="EMBL" id="LQBK01000040">
    <property type="protein sequence ID" value="KUG52087.1"/>
    <property type="molecule type" value="Genomic_DNA"/>
</dbReference>
<dbReference type="SUPFAM" id="SSF54593">
    <property type="entry name" value="Glyoxalase/Bleomycin resistance protein/Dihydroxybiphenyl dioxygenase"/>
    <property type="match status" value="1"/>
</dbReference>
<dbReference type="PROSITE" id="PS51819">
    <property type="entry name" value="VOC"/>
    <property type="match status" value="1"/>
</dbReference>
<evidence type="ECO:0000313" key="2">
    <source>
        <dbReference type="EMBL" id="KUG52087.1"/>
    </source>
</evidence>
<dbReference type="eggNOG" id="COG3607">
    <property type="taxonomic scope" value="Bacteria"/>
</dbReference>
<dbReference type="AlphaFoldDB" id="A0A0W8I3D3"/>
<dbReference type="Pfam" id="PF00903">
    <property type="entry name" value="Glyoxalase"/>
    <property type="match status" value="1"/>
</dbReference>
<dbReference type="InterPro" id="IPR037523">
    <property type="entry name" value="VOC_core"/>
</dbReference>
<dbReference type="STRING" id="136273.GY22_07965"/>
<sequence length="140" mass="15270">MAPAEFITLPVSDLERSKRFYSGLGWRLHPAFEGSGAGTVEIREDEHVMVLSEDRHLRLVGPGTPGTPADASVVNALSVDSPDEIDTIVDRAVRAGGTEGDAQDYGFLRSRCFRDPDGHQWEILWVDPAAASARAARREP</sequence>
<dbReference type="InterPro" id="IPR029068">
    <property type="entry name" value="Glyas_Bleomycin-R_OHBP_Dase"/>
</dbReference>
<dbReference type="RefSeq" id="WP_058875222.1">
    <property type="nucleotide sequence ID" value="NZ_LQBK01000040.1"/>
</dbReference>
<dbReference type="Proteomes" id="UP000053512">
    <property type="component" value="Unassembled WGS sequence"/>
</dbReference>
<organism evidence="2 3">
    <name type="scientific">Kocuria rosea subsp. polaris</name>
    <dbReference type="NCBI Taxonomy" id="136273"/>
    <lineage>
        <taxon>Bacteria</taxon>
        <taxon>Bacillati</taxon>
        <taxon>Actinomycetota</taxon>
        <taxon>Actinomycetes</taxon>
        <taxon>Micrococcales</taxon>
        <taxon>Micrococcaceae</taxon>
        <taxon>Kocuria</taxon>
    </lineage>
</organism>
<name>A0A0W8I3D3_KOCRO</name>
<proteinExistence type="predicted"/>
<dbReference type="PANTHER" id="PTHR36503">
    <property type="entry name" value="BLR2520 PROTEIN"/>
    <property type="match status" value="1"/>
</dbReference>
<protein>
    <recommendedName>
        <fullName evidence="1">VOC domain-containing protein</fullName>
    </recommendedName>
</protein>
<gene>
    <name evidence="2" type="ORF">AVL61_06965</name>
</gene>